<dbReference type="AlphaFoldDB" id="A0A1N7J164"/>
<dbReference type="InterPro" id="IPR036513">
    <property type="entry name" value="STAS_dom_sf"/>
</dbReference>
<dbReference type="Pfam" id="PF01740">
    <property type="entry name" value="STAS"/>
    <property type="match status" value="1"/>
</dbReference>
<evidence type="ECO:0000313" key="3">
    <source>
        <dbReference type="Proteomes" id="UP000187608"/>
    </source>
</evidence>
<gene>
    <name evidence="2" type="ORF">SAMN05421687_103169</name>
</gene>
<accession>A0A1N7J164</accession>
<dbReference type="OrthoDB" id="9793697at2"/>
<dbReference type="PROSITE" id="PS50801">
    <property type="entry name" value="STAS"/>
    <property type="match status" value="1"/>
</dbReference>
<dbReference type="RefSeq" id="WP_076557710.1">
    <property type="nucleotide sequence ID" value="NZ_FTOC01000003.1"/>
</dbReference>
<name>A0A1N7J164_9BACI</name>
<organism evidence="2 3">
    <name type="scientific">Salimicrobium flavidum</name>
    <dbReference type="NCBI Taxonomy" id="570947"/>
    <lineage>
        <taxon>Bacteria</taxon>
        <taxon>Bacillati</taxon>
        <taxon>Bacillota</taxon>
        <taxon>Bacilli</taxon>
        <taxon>Bacillales</taxon>
        <taxon>Bacillaceae</taxon>
        <taxon>Salimicrobium</taxon>
    </lineage>
</organism>
<sequence length="107" mass="12219">MFSITPQSKEDKLTLYLDGTLDISTVPDWNKELENIEDFSCIHLCTIDFTYLSFIDSTGIGVLLDFIYLAEKNEFALEFENMSEEIHEVLDIVGIFEIKDTVLKGVS</sequence>
<dbReference type="Proteomes" id="UP000187608">
    <property type="component" value="Unassembled WGS sequence"/>
</dbReference>
<dbReference type="CDD" id="cd07043">
    <property type="entry name" value="STAS_anti-anti-sigma_factors"/>
    <property type="match status" value="1"/>
</dbReference>
<feature type="domain" description="STAS" evidence="1">
    <location>
        <begin position="2"/>
        <end position="107"/>
    </location>
</feature>
<evidence type="ECO:0000313" key="2">
    <source>
        <dbReference type="EMBL" id="SIS43105.1"/>
    </source>
</evidence>
<evidence type="ECO:0000259" key="1">
    <source>
        <dbReference type="PROSITE" id="PS50801"/>
    </source>
</evidence>
<reference evidence="3" key="1">
    <citation type="submission" date="2017-01" db="EMBL/GenBank/DDBJ databases">
        <authorList>
            <person name="Varghese N."/>
            <person name="Submissions S."/>
        </authorList>
    </citation>
    <scope>NUCLEOTIDE SEQUENCE [LARGE SCALE GENOMIC DNA]</scope>
    <source>
        <strain evidence="3">DSM 23127</strain>
    </source>
</reference>
<dbReference type="Gene3D" id="3.30.750.24">
    <property type="entry name" value="STAS domain"/>
    <property type="match status" value="1"/>
</dbReference>
<dbReference type="SUPFAM" id="SSF52091">
    <property type="entry name" value="SpoIIaa-like"/>
    <property type="match status" value="1"/>
</dbReference>
<dbReference type="PANTHER" id="PTHR33495">
    <property type="entry name" value="ANTI-SIGMA FACTOR ANTAGONIST TM_1081-RELATED-RELATED"/>
    <property type="match status" value="1"/>
</dbReference>
<proteinExistence type="predicted"/>
<protein>
    <submittedName>
        <fullName evidence="2">Anti-anti-sigma factor</fullName>
    </submittedName>
</protein>
<dbReference type="InterPro" id="IPR002645">
    <property type="entry name" value="STAS_dom"/>
</dbReference>
<dbReference type="STRING" id="570947.SAMN05421687_103169"/>
<keyword evidence="3" id="KW-1185">Reference proteome</keyword>
<dbReference type="GO" id="GO:0043856">
    <property type="term" value="F:anti-sigma factor antagonist activity"/>
    <property type="evidence" value="ECO:0007669"/>
    <property type="project" value="TreeGrafter"/>
</dbReference>
<dbReference type="EMBL" id="FTOC01000003">
    <property type="protein sequence ID" value="SIS43105.1"/>
    <property type="molecule type" value="Genomic_DNA"/>
</dbReference>